<dbReference type="Pfam" id="PF12833">
    <property type="entry name" value="HTH_18"/>
    <property type="match status" value="1"/>
</dbReference>
<keyword evidence="1" id="KW-0805">Transcription regulation</keyword>
<organism evidence="5 6">
    <name type="scientific">Chitinophaga horti</name>
    <dbReference type="NCBI Taxonomy" id="2920382"/>
    <lineage>
        <taxon>Bacteria</taxon>
        <taxon>Pseudomonadati</taxon>
        <taxon>Bacteroidota</taxon>
        <taxon>Chitinophagia</taxon>
        <taxon>Chitinophagales</taxon>
        <taxon>Chitinophagaceae</taxon>
        <taxon>Chitinophaga</taxon>
    </lineage>
</organism>
<name>A0ABY6J6K1_9BACT</name>
<evidence type="ECO:0000256" key="3">
    <source>
        <dbReference type="ARBA" id="ARBA00023163"/>
    </source>
</evidence>
<dbReference type="Proteomes" id="UP001162741">
    <property type="component" value="Chromosome"/>
</dbReference>
<dbReference type="Gene3D" id="1.10.10.60">
    <property type="entry name" value="Homeodomain-like"/>
    <property type="match status" value="2"/>
</dbReference>
<dbReference type="InterPro" id="IPR009057">
    <property type="entry name" value="Homeodomain-like_sf"/>
</dbReference>
<dbReference type="PROSITE" id="PS00041">
    <property type="entry name" value="HTH_ARAC_FAMILY_1"/>
    <property type="match status" value="1"/>
</dbReference>
<dbReference type="PANTHER" id="PTHR43280:SF28">
    <property type="entry name" value="HTH-TYPE TRANSCRIPTIONAL ACTIVATOR RHAS"/>
    <property type="match status" value="1"/>
</dbReference>
<evidence type="ECO:0000259" key="4">
    <source>
        <dbReference type="PROSITE" id="PS01124"/>
    </source>
</evidence>
<evidence type="ECO:0000313" key="6">
    <source>
        <dbReference type="Proteomes" id="UP001162741"/>
    </source>
</evidence>
<dbReference type="InterPro" id="IPR020449">
    <property type="entry name" value="Tscrpt_reg_AraC-type_HTH"/>
</dbReference>
<keyword evidence="2" id="KW-0238">DNA-binding</keyword>
<dbReference type="EMBL" id="CP107006">
    <property type="protein sequence ID" value="UYQ95299.1"/>
    <property type="molecule type" value="Genomic_DNA"/>
</dbReference>
<dbReference type="PROSITE" id="PS01124">
    <property type="entry name" value="HTH_ARAC_FAMILY_2"/>
    <property type="match status" value="1"/>
</dbReference>
<dbReference type="SUPFAM" id="SSF46689">
    <property type="entry name" value="Homeodomain-like"/>
    <property type="match status" value="1"/>
</dbReference>
<protein>
    <submittedName>
        <fullName evidence="5">AraC family transcriptional regulator</fullName>
    </submittedName>
</protein>
<dbReference type="InterPro" id="IPR018062">
    <property type="entry name" value="HTH_AraC-typ_CS"/>
</dbReference>
<sequence>MVVEQQLKAVGIGYSKVQLGDVALESNPSPAEMSSLHERLSALGFELLNDRRSTLVEKIKNIIIRLIHHTDGEEVNTKLSVILAEELHMDYHYLSSQFSAAEGVTIEKYAIQQRIEKAKELLAYGQLSLSEIAYALGYSSVQHLSQQFKKVTGQTPSQYKTAPLTGRMPLDKV</sequence>
<keyword evidence="3" id="KW-0804">Transcription</keyword>
<gene>
    <name evidence="5" type="ORF">MKQ68_09340</name>
</gene>
<dbReference type="PRINTS" id="PR00032">
    <property type="entry name" value="HTHARAC"/>
</dbReference>
<keyword evidence="6" id="KW-1185">Reference proteome</keyword>
<dbReference type="InterPro" id="IPR018060">
    <property type="entry name" value="HTH_AraC"/>
</dbReference>
<dbReference type="RefSeq" id="WP_244843656.1">
    <property type="nucleotide sequence ID" value="NZ_CP107006.1"/>
</dbReference>
<evidence type="ECO:0000313" key="5">
    <source>
        <dbReference type="EMBL" id="UYQ95299.1"/>
    </source>
</evidence>
<evidence type="ECO:0000256" key="1">
    <source>
        <dbReference type="ARBA" id="ARBA00023015"/>
    </source>
</evidence>
<reference evidence="5" key="1">
    <citation type="submission" date="2022-10" db="EMBL/GenBank/DDBJ databases">
        <title>Chitinophaga sp. nov., isolated from soil.</title>
        <authorList>
            <person name="Jeon C.O."/>
        </authorList>
    </citation>
    <scope>NUCLEOTIDE SEQUENCE</scope>
    <source>
        <strain evidence="5">R8</strain>
    </source>
</reference>
<dbReference type="SMART" id="SM00342">
    <property type="entry name" value="HTH_ARAC"/>
    <property type="match status" value="1"/>
</dbReference>
<accession>A0ABY6J6K1</accession>
<dbReference type="PANTHER" id="PTHR43280">
    <property type="entry name" value="ARAC-FAMILY TRANSCRIPTIONAL REGULATOR"/>
    <property type="match status" value="1"/>
</dbReference>
<proteinExistence type="predicted"/>
<evidence type="ECO:0000256" key="2">
    <source>
        <dbReference type="ARBA" id="ARBA00023125"/>
    </source>
</evidence>
<feature type="domain" description="HTH araC/xylS-type" evidence="4">
    <location>
        <begin position="83"/>
        <end position="162"/>
    </location>
</feature>